<dbReference type="RefSeq" id="XP_014467833.1">
    <property type="nucleotide sequence ID" value="XM_014612347.1"/>
</dbReference>
<dbReference type="AlphaFoldDB" id="A0A6P3WP62"/>
<proteinExistence type="predicted"/>
<sequence length="264" mass="30403">MSCVSHSLVCFFAKIHHRNFLSAMITRSSSIADILDGIISKIEVELEKNSPSRAGQSRFQDVAVSDMKRLLSTDSTEDANCRICYDPNQELPVVYPCRCKGTMGAIHLKCLERWLEEGNRNSCELCGQEFRVERTPRYKVLHSILIWLCLNEDQYDLYVHSEQADLLRCLIIAPVTVACTYMCVVATDFYASNNYDNFPPARWTTYSLLSMVAFLILSYFVWTYMSLQDHQKAWFHWWQKNSSVRIIGSYDDASVSNKRALSEV</sequence>
<evidence type="ECO:0000256" key="9">
    <source>
        <dbReference type="ARBA" id="ARBA00023136"/>
    </source>
</evidence>
<protein>
    <submittedName>
        <fullName evidence="15">E3 ubiquitin-protein ligase MARCH3-like</fullName>
    </submittedName>
</protein>
<dbReference type="InterPro" id="IPR013083">
    <property type="entry name" value="Znf_RING/FYVE/PHD"/>
</dbReference>
<dbReference type="InterPro" id="IPR011016">
    <property type="entry name" value="Znf_RING-CH"/>
</dbReference>
<keyword evidence="14" id="KW-1185">Reference proteome</keyword>
<organism evidence="14 15">
    <name type="scientific">Dinoponera quadriceps</name>
    <name type="common">South American ant</name>
    <dbReference type="NCBI Taxonomy" id="609295"/>
    <lineage>
        <taxon>Eukaryota</taxon>
        <taxon>Metazoa</taxon>
        <taxon>Ecdysozoa</taxon>
        <taxon>Arthropoda</taxon>
        <taxon>Hexapoda</taxon>
        <taxon>Insecta</taxon>
        <taxon>Pterygota</taxon>
        <taxon>Neoptera</taxon>
        <taxon>Endopterygota</taxon>
        <taxon>Hymenoptera</taxon>
        <taxon>Apocrita</taxon>
        <taxon>Aculeata</taxon>
        <taxon>Formicoidea</taxon>
        <taxon>Formicidae</taxon>
        <taxon>Ponerinae</taxon>
        <taxon>Ponerini</taxon>
        <taxon>Dinoponera</taxon>
    </lineage>
</organism>
<dbReference type="GO" id="GO:0004842">
    <property type="term" value="F:ubiquitin-protein transferase activity"/>
    <property type="evidence" value="ECO:0007669"/>
    <property type="project" value="TreeGrafter"/>
</dbReference>
<feature type="transmembrane region" description="Helical" evidence="11">
    <location>
        <begin position="170"/>
        <end position="191"/>
    </location>
</feature>
<dbReference type="PROSITE" id="PS51292">
    <property type="entry name" value="ZF_RING_CH"/>
    <property type="match status" value="1"/>
</dbReference>
<dbReference type="GeneID" id="106740882"/>
<dbReference type="InterPro" id="IPR001841">
    <property type="entry name" value="Znf_RING"/>
</dbReference>
<dbReference type="SUPFAM" id="SSF57850">
    <property type="entry name" value="RING/U-box"/>
    <property type="match status" value="1"/>
</dbReference>
<evidence type="ECO:0000256" key="10">
    <source>
        <dbReference type="PROSITE-ProRule" id="PRU00175"/>
    </source>
</evidence>
<dbReference type="KEGG" id="dqu:106740882"/>
<feature type="domain" description="RING-type" evidence="12">
    <location>
        <begin position="81"/>
        <end position="126"/>
    </location>
</feature>
<dbReference type="GO" id="GO:0016020">
    <property type="term" value="C:membrane"/>
    <property type="evidence" value="ECO:0007669"/>
    <property type="project" value="UniProtKB-SubCell"/>
</dbReference>
<evidence type="ECO:0000256" key="7">
    <source>
        <dbReference type="ARBA" id="ARBA00022833"/>
    </source>
</evidence>
<dbReference type="Proteomes" id="UP000515204">
    <property type="component" value="Unplaced"/>
</dbReference>
<dbReference type="SMART" id="SM00744">
    <property type="entry name" value="RINGv"/>
    <property type="match status" value="1"/>
</dbReference>
<evidence type="ECO:0000256" key="6">
    <source>
        <dbReference type="ARBA" id="ARBA00022786"/>
    </source>
</evidence>
<gene>
    <name evidence="15" type="primary">LOC106740882</name>
</gene>
<dbReference type="GO" id="GO:0008270">
    <property type="term" value="F:zinc ion binding"/>
    <property type="evidence" value="ECO:0007669"/>
    <property type="project" value="UniProtKB-KW"/>
</dbReference>
<evidence type="ECO:0000256" key="11">
    <source>
        <dbReference type="SAM" id="Phobius"/>
    </source>
</evidence>
<keyword evidence="7" id="KW-0862">Zinc</keyword>
<evidence type="ECO:0000259" key="13">
    <source>
        <dbReference type="PROSITE" id="PS51292"/>
    </source>
</evidence>
<evidence type="ECO:0000256" key="2">
    <source>
        <dbReference type="ARBA" id="ARBA00022679"/>
    </source>
</evidence>
<reference evidence="15" key="1">
    <citation type="submission" date="2025-08" db="UniProtKB">
        <authorList>
            <consortium name="RefSeq"/>
        </authorList>
    </citation>
    <scope>IDENTIFICATION</scope>
</reference>
<keyword evidence="9 11" id="KW-0472">Membrane</keyword>
<evidence type="ECO:0000256" key="1">
    <source>
        <dbReference type="ARBA" id="ARBA00004141"/>
    </source>
</evidence>
<evidence type="ECO:0000256" key="3">
    <source>
        <dbReference type="ARBA" id="ARBA00022692"/>
    </source>
</evidence>
<dbReference type="PANTHER" id="PTHR46065:SF3">
    <property type="entry name" value="FI20425P1"/>
    <property type="match status" value="1"/>
</dbReference>
<dbReference type="Pfam" id="PF12906">
    <property type="entry name" value="RINGv"/>
    <property type="match status" value="1"/>
</dbReference>
<evidence type="ECO:0000313" key="15">
    <source>
        <dbReference type="RefSeq" id="XP_014467833.1"/>
    </source>
</evidence>
<name>A0A6P3WP62_DINQU</name>
<keyword evidence="2" id="KW-0808">Transferase</keyword>
<comment type="subcellular location">
    <subcellularLocation>
        <location evidence="1">Membrane</location>
        <topology evidence="1">Multi-pass membrane protein</topology>
    </subcellularLocation>
</comment>
<dbReference type="PROSITE" id="PS50089">
    <property type="entry name" value="ZF_RING_2"/>
    <property type="match status" value="1"/>
</dbReference>
<keyword evidence="5 10" id="KW-0863">Zinc-finger</keyword>
<feature type="transmembrane region" description="Helical" evidence="11">
    <location>
        <begin position="203"/>
        <end position="222"/>
    </location>
</feature>
<evidence type="ECO:0000256" key="4">
    <source>
        <dbReference type="ARBA" id="ARBA00022723"/>
    </source>
</evidence>
<keyword evidence="8 11" id="KW-1133">Transmembrane helix</keyword>
<evidence type="ECO:0000256" key="8">
    <source>
        <dbReference type="ARBA" id="ARBA00022989"/>
    </source>
</evidence>
<keyword evidence="3 11" id="KW-0812">Transmembrane</keyword>
<dbReference type="GO" id="GO:0016567">
    <property type="term" value="P:protein ubiquitination"/>
    <property type="evidence" value="ECO:0007669"/>
    <property type="project" value="TreeGrafter"/>
</dbReference>
<accession>A0A6P3WP62</accession>
<evidence type="ECO:0000259" key="12">
    <source>
        <dbReference type="PROSITE" id="PS50089"/>
    </source>
</evidence>
<keyword evidence="6" id="KW-0833">Ubl conjugation pathway</keyword>
<feature type="domain" description="RING-CH-type" evidence="13">
    <location>
        <begin position="73"/>
        <end position="133"/>
    </location>
</feature>
<dbReference type="PANTHER" id="PTHR46065">
    <property type="entry name" value="E3 UBIQUITIN-PROTEIN LIGASE MARCH 2/3 FAMILY MEMBER"/>
    <property type="match status" value="1"/>
</dbReference>
<dbReference type="Gene3D" id="3.30.40.10">
    <property type="entry name" value="Zinc/RING finger domain, C3HC4 (zinc finger)"/>
    <property type="match status" value="1"/>
</dbReference>
<evidence type="ECO:0000256" key="5">
    <source>
        <dbReference type="ARBA" id="ARBA00022771"/>
    </source>
</evidence>
<keyword evidence="4" id="KW-0479">Metal-binding</keyword>
<dbReference type="OrthoDB" id="273089at2759"/>
<evidence type="ECO:0000313" key="14">
    <source>
        <dbReference type="Proteomes" id="UP000515204"/>
    </source>
</evidence>